<accession>A0A2A4CJF9</accession>
<reference evidence="6 7" key="1">
    <citation type="submission" date="2017-09" db="EMBL/GenBank/DDBJ databases">
        <title>A multilocus sequence analysis scheme for characterization of bacteria in the genus Thioclava.</title>
        <authorList>
            <person name="Liu Y."/>
            <person name="Shao Z."/>
        </authorList>
    </citation>
    <scope>NUCLEOTIDE SEQUENCE [LARGE SCALE GENOMIC DNA]</scope>
    <source>
        <strain evidence="6 7">CAU 1312</strain>
    </source>
</reference>
<keyword evidence="4 5" id="KW-0472">Membrane</keyword>
<evidence type="ECO:0000256" key="5">
    <source>
        <dbReference type="SAM" id="Phobius"/>
    </source>
</evidence>
<keyword evidence="7" id="KW-1185">Reference proteome</keyword>
<gene>
    <name evidence="6" type="ORF">CLN94_10045</name>
</gene>
<feature type="transmembrane region" description="Helical" evidence="5">
    <location>
        <begin position="21"/>
        <end position="48"/>
    </location>
</feature>
<dbReference type="Pfam" id="PF07264">
    <property type="entry name" value="EI24"/>
    <property type="match status" value="1"/>
</dbReference>
<feature type="transmembrane region" description="Helical" evidence="5">
    <location>
        <begin position="181"/>
        <end position="202"/>
    </location>
</feature>
<feature type="transmembrane region" description="Helical" evidence="5">
    <location>
        <begin position="68"/>
        <end position="95"/>
    </location>
</feature>
<keyword evidence="3 5" id="KW-1133">Transmembrane helix</keyword>
<dbReference type="AlphaFoldDB" id="A0A2A4CJF9"/>
<evidence type="ECO:0000256" key="2">
    <source>
        <dbReference type="ARBA" id="ARBA00022692"/>
    </source>
</evidence>
<evidence type="ECO:0000256" key="3">
    <source>
        <dbReference type="ARBA" id="ARBA00022989"/>
    </source>
</evidence>
<comment type="subcellular location">
    <subcellularLocation>
        <location evidence="1">Membrane</location>
        <topology evidence="1">Multi-pass membrane protein</topology>
    </subcellularLocation>
</comment>
<comment type="caution">
    <text evidence="6">The sequence shown here is derived from an EMBL/GenBank/DDBJ whole genome shotgun (WGS) entry which is preliminary data.</text>
</comment>
<evidence type="ECO:0000256" key="4">
    <source>
        <dbReference type="ARBA" id="ARBA00023136"/>
    </source>
</evidence>
<organism evidence="6 7">
    <name type="scientific">Pseudothioclava arenosa</name>
    <dbReference type="NCBI Taxonomy" id="1795308"/>
    <lineage>
        <taxon>Bacteria</taxon>
        <taxon>Pseudomonadati</taxon>
        <taxon>Pseudomonadota</taxon>
        <taxon>Alphaproteobacteria</taxon>
        <taxon>Rhodobacterales</taxon>
        <taxon>Paracoccaceae</taxon>
        <taxon>Pseudothioclava</taxon>
    </lineage>
</organism>
<dbReference type="Proteomes" id="UP000243507">
    <property type="component" value="Unassembled WGS sequence"/>
</dbReference>
<evidence type="ECO:0000256" key="1">
    <source>
        <dbReference type="ARBA" id="ARBA00004141"/>
    </source>
</evidence>
<proteinExistence type="predicted"/>
<dbReference type="InterPro" id="IPR059112">
    <property type="entry name" value="CysZ/EI24"/>
</dbReference>
<dbReference type="EMBL" id="NTJD01000007">
    <property type="protein sequence ID" value="PCD76163.1"/>
    <property type="molecule type" value="Genomic_DNA"/>
</dbReference>
<keyword evidence="2 5" id="KW-0812">Transmembrane</keyword>
<dbReference type="OrthoDB" id="5421146at2"/>
<evidence type="ECO:0000313" key="6">
    <source>
        <dbReference type="EMBL" id="PCD76163.1"/>
    </source>
</evidence>
<evidence type="ECO:0008006" key="8">
    <source>
        <dbReference type="Google" id="ProtNLM"/>
    </source>
</evidence>
<sequence>MIFTAFLRAIDDLFERRALSVLLKGVGLALALLIAIFVVVAQVIGWLVPDQFTLPFIGTIDWIDSVLSWGAVVLMILLSPFLMAPVASAFIGLFIEEVADAVEERHYPGLPALADKPLAQSMEEALRFFGVVIAANLAALMLMLVPLFWPFAPLIFGGVNGYLLGREYFQMVAARRRNPEAVAAMFARHKGTIIAAGVLMALPLSIPGVNLLVPVLGAATFTHLYHALSARG</sequence>
<feature type="transmembrane region" description="Helical" evidence="5">
    <location>
        <begin position="125"/>
        <end position="145"/>
    </location>
</feature>
<name>A0A2A4CJF9_9RHOB</name>
<protein>
    <recommendedName>
        <fullName evidence="8">Cysteine biosynthesis protein CysZ</fullName>
    </recommendedName>
</protein>
<dbReference type="RefSeq" id="WP_096433783.1">
    <property type="nucleotide sequence ID" value="NZ_NTJD01000007.1"/>
</dbReference>
<evidence type="ECO:0000313" key="7">
    <source>
        <dbReference type="Proteomes" id="UP000243507"/>
    </source>
</evidence>